<evidence type="ECO:0000313" key="1">
    <source>
        <dbReference type="EMBL" id="MBX38827.1"/>
    </source>
</evidence>
<proteinExistence type="predicted"/>
<protein>
    <submittedName>
        <fullName evidence="1">Uncharacterized protein</fullName>
    </submittedName>
</protein>
<sequence length="28" mass="3329">MECLWSKLTLLPCHLREVMLFKEGLHSN</sequence>
<accession>A0A2P2N8L5</accession>
<reference evidence="1" key="1">
    <citation type="submission" date="2018-02" db="EMBL/GenBank/DDBJ databases">
        <title>Rhizophora mucronata_Transcriptome.</title>
        <authorList>
            <person name="Meera S.P."/>
            <person name="Sreeshan A."/>
            <person name="Augustine A."/>
        </authorList>
    </citation>
    <scope>NUCLEOTIDE SEQUENCE</scope>
    <source>
        <tissue evidence="1">Leaf</tissue>
    </source>
</reference>
<organism evidence="1">
    <name type="scientific">Rhizophora mucronata</name>
    <name type="common">Asiatic mangrove</name>
    <dbReference type="NCBI Taxonomy" id="61149"/>
    <lineage>
        <taxon>Eukaryota</taxon>
        <taxon>Viridiplantae</taxon>
        <taxon>Streptophyta</taxon>
        <taxon>Embryophyta</taxon>
        <taxon>Tracheophyta</taxon>
        <taxon>Spermatophyta</taxon>
        <taxon>Magnoliopsida</taxon>
        <taxon>eudicotyledons</taxon>
        <taxon>Gunneridae</taxon>
        <taxon>Pentapetalae</taxon>
        <taxon>rosids</taxon>
        <taxon>fabids</taxon>
        <taxon>Malpighiales</taxon>
        <taxon>Rhizophoraceae</taxon>
        <taxon>Rhizophora</taxon>
    </lineage>
</organism>
<dbReference type="EMBL" id="GGEC01058343">
    <property type="protein sequence ID" value="MBX38827.1"/>
    <property type="molecule type" value="Transcribed_RNA"/>
</dbReference>
<dbReference type="AlphaFoldDB" id="A0A2P2N8L5"/>
<name>A0A2P2N8L5_RHIMU</name>